<dbReference type="AlphaFoldDB" id="A0A016UC88"/>
<dbReference type="EMBL" id="JARK01001383">
    <property type="protein sequence ID" value="EYC12447.1"/>
    <property type="molecule type" value="Genomic_DNA"/>
</dbReference>
<name>A0A016UC88_9BILA</name>
<feature type="compositionally biased region" description="Low complexity" evidence="1">
    <location>
        <begin position="53"/>
        <end position="69"/>
    </location>
</feature>
<dbReference type="OrthoDB" id="6508726at2759"/>
<comment type="caution">
    <text evidence="2">The sequence shown here is derived from an EMBL/GenBank/DDBJ whole genome shotgun (WGS) entry which is preliminary data.</text>
</comment>
<evidence type="ECO:0000256" key="1">
    <source>
        <dbReference type="SAM" id="MobiDB-lite"/>
    </source>
</evidence>
<accession>A0A016UC88</accession>
<feature type="compositionally biased region" description="Low complexity" evidence="1">
    <location>
        <begin position="255"/>
        <end position="275"/>
    </location>
</feature>
<evidence type="ECO:0000313" key="3">
    <source>
        <dbReference type="Proteomes" id="UP000024635"/>
    </source>
</evidence>
<dbReference type="Proteomes" id="UP000024635">
    <property type="component" value="Unassembled WGS sequence"/>
</dbReference>
<gene>
    <name evidence="2" type="primary">Acey_s0047.g1486</name>
    <name evidence="2" type="synonym">Acey-T25D10.4</name>
    <name evidence="2" type="ORF">Y032_0047g1486</name>
</gene>
<feature type="region of interest" description="Disordered" evidence="1">
    <location>
        <begin position="183"/>
        <end position="285"/>
    </location>
</feature>
<feature type="region of interest" description="Disordered" evidence="1">
    <location>
        <begin position="47"/>
        <end position="69"/>
    </location>
</feature>
<feature type="compositionally biased region" description="Polar residues" evidence="1">
    <location>
        <begin position="241"/>
        <end position="254"/>
    </location>
</feature>
<protein>
    <submittedName>
        <fullName evidence="2">Uncharacterized protein</fullName>
    </submittedName>
</protein>
<keyword evidence="3" id="KW-1185">Reference proteome</keyword>
<organism evidence="2 3">
    <name type="scientific">Ancylostoma ceylanicum</name>
    <dbReference type="NCBI Taxonomy" id="53326"/>
    <lineage>
        <taxon>Eukaryota</taxon>
        <taxon>Metazoa</taxon>
        <taxon>Ecdysozoa</taxon>
        <taxon>Nematoda</taxon>
        <taxon>Chromadorea</taxon>
        <taxon>Rhabditida</taxon>
        <taxon>Rhabditina</taxon>
        <taxon>Rhabditomorpha</taxon>
        <taxon>Strongyloidea</taxon>
        <taxon>Ancylostomatidae</taxon>
        <taxon>Ancylostomatinae</taxon>
        <taxon>Ancylostoma</taxon>
    </lineage>
</organism>
<evidence type="ECO:0000313" key="2">
    <source>
        <dbReference type="EMBL" id="EYC12447.1"/>
    </source>
</evidence>
<sequence length="285" mass="31880">MPEEANKQPLQPEQIKMEMDDFNTYRAMCANRLRRLERYKKARSFCNIDDESPSSAKSPSDFPSSAPPFCAEDSTNADRFFGSSRGGSAAFEVIREKMLSLMENDMSLLQQLLTLGDQITEMKKMKEQSMRKCQSHTSLDNDDDLDDQFEDGFSASMSAVTNLCVGESQPQYFSRQNSVLRIPIPPRSSNRFGHRRIPRRPSELMRMTPAFFHGAPPETSEAPRSSPHPTPSPQAGESLERTTTLDPSSYITAKNRSSNSSIDSGIRESSSSSSPSPTPFEKEVI</sequence>
<proteinExistence type="predicted"/>
<reference evidence="3" key="1">
    <citation type="journal article" date="2015" name="Nat. Genet.">
        <title>The genome and transcriptome of the zoonotic hookworm Ancylostoma ceylanicum identify infection-specific gene families.</title>
        <authorList>
            <person name="Schwarz E.M."/>
            <person name="Hu Y."/>
            <person name="Antoshechkin I."/>
            <person name="Miller M.M."/>
            <person name="Sternberg P.W."/>
            <person name="Aroian R.V."/>
        </authorList>
    </citation>
    <scope>NUCLEOTIDE SEQUENCE</scope>
    <source>
        <strain evidence="3">HY135</strain>
    </source>
</reference>